<dbReference type="Proteomes" id="UP000822688">
    <property type="component" value="Chromosome 10"/>
</dbReference>
<reference evidence="7" key="1">
    <citation type="submission" date="2020-06" db="EMBL/GenBank/DDBJ databases">
        <title>WGS assembly of Ceratodon purpureus strain R40.</title>
        <authorList>
            <person name="Carey S.B."/>
            <person name="Jenkins J."/>
            <person name="Shu S."/>
            <person name="Lovell J.T."/>
            <person name="Sreedasyam A."/>
            <person name="Maumus F."/>
            <person name="Tiley G.P."/>
            <person name="Fernandez-Pozo N."/>
            <person name="Barry K."/>
            <person name="Chen C."/>
            <person name="Wang M."/>
            <person name="Lipzen A."/>
            <person name="Daum C."/>
            <person name="Saski C.A."/>
            <person name="Payton A.C."/>
            <person name="Mcbreen J.C."/>
            <person name="Conrad R.E."/>
            <person name="Kollar L.M."/>
            <person name="Olsson S."/>
            <person name="Huttunen S."/>
            <person name="Landis J.B."/>
            <person name="Wickett N.J."/>
            <person name="Johnson M.G."/>
            <person name="Rensing S.A."/>
            <person name="Grimwood J."/>
            <person name="Schmutz J."/>
            <person name="Mcdaniel S.F."/>
        </authorList>
    </citation>
    <scope>NUCLEOTIDE SEQUENCE</scope>
    <source>
        <strain evidence="7">R40</strain>
    </source>
</reference>
<dbReference type="EMBL" id="CM026431">
    <property type="protein sequence ID" value="KAG0560017.1"/>
    <property type="molecule type" value="Genomic_DNA"/>
</dbReference>
<evidence type="ECO:0000313" key="8">
    <source>
        <dbReference type="Proteomes" id="UP000822688"/>
    </source>
</evidence>
<name>A0A8T0GN53_CERPU</name>
<evidence type="ECO:0000256" key="1">
    <source>
        <dbReference type="ARBA" id="ARBA00005234"/>
    </source>
</evidence>
<dbReference type="Gene3D" id="1.10.418.20">
    <property type="match status" value="1"/>
</dbReference>
<feature type="compositionally biased region" description="Acidic residues" evidence="5">
    <location>
        <begin position="1"/>
        <end position="14"/>
    </location>
</feature>
<dbReference type="Pfam" id="PF02902">
    <property type="entry name" value="Peptidase_C48"/>
    <property type="match status" value="1"/>
</dbReference>
<protein>
    <recommendedName>
        <fullName evidence="6">Ubiquitin-like protease family profile domain-containing protein</fullName>
    </recommendedName>
</protein>
<dbReference type="PROSITE" id="PS50600">
    <property type="entry name" value="ULP_PROTEASE"/>
    <property type="match status" value="1"/>
</dbReference>
<accession>A0A8T0GN53</accession>
<dbReference type="AlphaFoldDB" id="A0A8T0GN53"/>
<dbReference type="PANTHER" id="PTHR46915">
    <property type="entry name" value="UBIQUITIN-LIKE PROTEASE 4-RELATED"/>
    <property type="match status" value="1"/>
</dbReference>
<feature type="region of interest" description="Disordered" evidence="5">
    <location>
        <begin position="1"/>
        <end position="22"/>
    </location>
</feature>
<comment type="similarity">
    <text evidence="1">Belongs to the peptidase C48 family.</text>
</comment>
<keyword evidence="2" id="KW-0645">Protease</keyword>
<dbReference type="SUPFAM" id="SSF54001">
    <property type="entry name" value="Cysteine proteinases"/>
    <property type="match status" value="1"/>
</dbReference>
<dbReference type="GO" id="GO:0008234">
    <property type="term" value="F:cysteine-type peptidase activity"/>
    <property type="evidence" value="ECO:0007669"/>
    <property type="project" value="UniProtKB-KW"/>
</dbReference>
<keyword evidence="8" id="KW-1185">Reference proteome</keyword>
<sequence length="577" mass="65005">MLEEFSEDDSDGLEVEGNQDSVAEKFREFSDEHLDDEIEKYKGYATGTKTGLRLPDEGAKFTMYLHNLEKEKEARRIKRSLAVSTPKPQDIDFHCRESGTSEDLQSKSGIWLTSLSKDFATCSTVKTESLLTKIPLHSPNVPPPHEDFKSASPNNGNFTVSSDVSSQSPSPARGASPVKRTTPVPPGKQAGSSRRKAKTPDPSFDLDSDLKTPAPKVVRRITRKRARETDIVGRTPDTAMEINSSDEDEKAQSGIGSVLRRSSIEVHRRMGLRNTNRRRIEGYKVAFPSRTDPDAVEILPSDLQRLDPMEFLNDTVIDFYIKYIQTNIFIGSEGRQRFHFFNSFFYKKLSEVVSTQKKKGGADFSKLRKWTKGTNVFEKDYLIVPIHDKLHWSLAIICFPGSEKGGISERCIIHLDSMTHGHDSQRVFRLLRSYLVAEWKHSVQAGENQADECIQTVQCLKADSIPTKKVPVPLQDNESDCGLFLLHYIRKFVENAPKAMKLSDLEGNWDVLGVFGRKWFHSTEASSLRTSIQEQLYRLFDQEILDHAQVNDQSISSGGTSGVCEVVIPLDEEAARK</sequence>
<feature type="compositionally biased region" description="Basic and acidic residues" evidence="5">
    <location>
        <begin position="89"/>
        <end position="99"/>
    </location>
</feature>
<proteinExistence type="inferred from homology"/>
<feature type="region of interest" description="Disordered" evidence="5">
    <location>
        <begin position="133"/>
        <end position="214"/>
    </location>
</feature>
<evidence type="ECO:0000313" key="7">
    <source>
        <dbReference type="EMBL" id="KAG0560017.1"/>
    </source>
</evidence>
<gene>
    <name evidence="7" type="ORF">KC19_10G147600</name>
</gene>
<evidence type="ECO:0000256" key="4">
    <source>
        <dbReference type="ARBA" id="ARBA00022807"/>
    </source>
</evidence>
<dbReference type="GO" id="GO:0016926">
    <property type="term" value="P:protein desumoylation"/>
    <property type="evidence" value="ECO:0007669"/>
    <property type="project" value="UniProtKB-ARBA"/>
</dbReference>
<dbReference type="InterPro" id="IPR038765">
    <property type="entry name" value="Papain-like_cys_pep_sf"/>
</dbReference>
<dbReference type="GO" id="GO:0006508">
    <property type="term" value="P:proteolysis"/>
    <property type="evidence" value="ECO:0007669"/>
    <property type="project" value="UniProtKB-KW"/>
</dbReference>
<feature type="region of interest" description="Disordered" evidence="5">
    <location>
        <begin position="80"/>
        <end position="103"/>
    </location>
</feature>
<keyword evidence="4" id="KW-0788">Thiol protease</keyword>
<evidence type="ECO:0000256" key="5">
    <source>
        <dbReference type="SAM" id="MobiDB-lite"/>
    </source>
</evidence>
<evidence type="ECO:0000256" key="3">
    <source>
        <dbReference type="ARBA" id="ARBA00022801"/>
    </source>
</evidence>
<dbReference type="Gene3D" id="3.30.310.130">
    <property type="entry name" value="Ubiquitin-related"/>
    <property type="match status" value="1"/>
</dbReference>
<comment type="caution">
    <text evidence="7">The sequence shown here is derived from an EMBL/GenBank/DDBJ whole genome shotgun (WGS) entry which is preliminary data.</text>
</comment>
<keyword evidence="3" id="KW-0378">Hydrolase</keyword>
<dbReference type="PANTHER" id="PTHR46915:SF2">
    <property type="entry name" value="UBIQUITIN-LIKE PROTEASE 4"/>
    <property type="match status" value="1"/>
</dbReference>
<feature type="domain" description="Ubiquitin-like protease family profile" evidence="6">
    <location>
        <begin position="296"/>
        <end position="492"/>
    </location>
</feature>
<organism evidence="7 8">
    <name type="scientific">Ceratodon purpureus</name>
    <name type="common">Fire moss</name>
    <name type="synonym">Dicranum purpureum</name>
    <dbReference type="NCBI Taxonomy" id="3225"/>
    <lineage>
        <taxon>Eukaryota</taxon>
        <taxon>Viridiplantae</taxon>
        <taxon>Streptophyta</taxon>
        <taxon>Embryophyta</taxon>
        <taxon>Bryophyta</taxon>
        <taxon>Bryophytina</taxon>
        <taxon>Bryopsida</taxon>
        <taxon>Dicranidae</taxon>
        <taxon>Pseudoditrichales</taxon>
        <taxon>Ditrichaceae</taxon>
        <taxon>Ceratodon</taxon>
    </lineage>
</organism>
<evidence type="ECO:0000256" key="2">
    <source>
        <dbReference type="ARBA" id="ARBA00022670"/>
    </source>
</evidence>
<dbReference type="EMBL" id="CM026431">
    <property type="protein sequence ID" value="KAG0560019.1"/>
    <property type="molecule type" value="Genomic_DNA"/>
</dbReference>
<feature type="compositionally biased region" description="Low complexity" evidence="5">
    <location>
        <begin position="160"/>
        <end position="171"/>
    </location>
</feature>
<evidence type="ECO:0000259" key="6">
    <source>
        <dbReference type="PROSITE" id="PS50600"/>
    </source>
</evidence>
<dbReference type="InterPro" id="IPR003653">
    <property type="entry name" value="Peptidase_C48_C"/>
</dbReference>